<dbReference type="InterPro" id="IPR026461">
    <property type="entry name" value="Trfase_2_rSAM/seldom_assoc"/>
</dbReference>
<dbReference type="EMBL" id="CP000082">
    <property type="protein sequence ID" value="AAZ19009.1"/>
    <property type="molecule type" value="Genomic_DNA"/>
</dbReference>
<name>Q4FSJ9_PSYA2</name>
<evidence type="ECO:0000256" key="3">
    <source>
        <dbReference type="ARBA" id="ARBA00022676"/>
    </source>
</evidence>
<dbReference type="PANTHER" id="PTHR43646:SF2">
    <property type="entry name" value="GLYCOSYLTRANSFERASE 2-LIKE DOMAIN-CONTAINING PROTEIN"/>
    <property type="match status" value="1"/>
</dbReference>
<evidence type="ECO:0000256" key="2">
    <source>
        <dbReference type="ARBA" id="ARBA00022475"/>
    </source>
</evidence>
<protein>
    <submittedName>
        <fullName evidence="7">Possible glycosyl transferase</fullName>
    </submittedName>
</protein>
<keyword evidence="4 7" id="KW-0808">Transferase</keyword>
<dbReference type="Gene3D" id="3.90.550.10">
    <property type="entry name" value="Spore Coat Polysaccharide Biosynthesis Protein SpsA, Chain A"/>
    <property type="match status" value="1"/>
</dbReference>
<dbReference type="AlphaFoldDB" id="Q4FSJ9"/>
<dbReference type="Pfam" id="PF00535">
    <property type="entry name" value="Glycos_transf_2"/>
    <property type="match status" value="1"/>
</dbReference>
<dbReference type="GO" id="GO:0016757">
    <property type="term" value="F:glycosyltransferase activity"/>
    <property type="evidence" value="ECO:0007669"/>
    <property type="project" value="UniProtKB-KW"/>
</dbReference>
<dbReference type="CAZy" id="GT2">
    <property type="family name" value="Glycosyltransferase Family 2"/>
</dbReference>
<proteinExistence type="predicted"/>
<dbReference type="HOGENOM" id="CLU_025996_17_3_6"/>
<dbReference type="OrthoDB" id="5291101at2"/>
<evidence type="ECO:0000256" key="5">
    <source>
        <dbReference type="ARBA" id="ARBA00023136"/>
    </source>
</evidence>
<evidence type="ECO:0000256" key="1">
    <source>
        <dbReference type="ARBA" id="ARBA00004236"/>
    </source>
</evidence>
<dbReference type="InterPro" id="IPR029044">
    <property type="entry name" value="Nucleotide-diphossugar_trans"/>
</dbReference>
<dbReference type="eggNOG" id="COG1215">
    <property type="taxonomic scope" value="Bacteria"/>
</dbReference>
<dbReference type="SUPFAM" id="SSF53448">
    <property type="entry name" value="Nucleotide-diphospho-sugar transferases"/>
    <property type="match status" value="1"/>
</dbReference>
<evidence type="ECO:0000259" key="6">
    <source>
        <dbReference type="Pfam" id="PF00535"/>
    </source>
</evidence>
<dbReference type="InterPro" id="IPR001173">
    <property type="entry name" value="Glyco_trans_2-like"/>
</dbReference>
<feature type="domain" description="Glycosyltransferase 2-like" evidence="6">
    <location>
        <begin position="9"/>
        <end position="118"/>
    </location>
</feature>
<keyword evidence="5" id="KW-0472">Membrane</keyword>
<dbReference type="Proteomes" id="UP000000546">
    <property type="component" value="Chromosome"/>
</dbReference>
<dbReference type="RefSeq" id="WP_011280431.1">
    <property type="nucleotide sequence ID" value="NC_007204.1"/>
</dbReference>
<keyword evidence="2" id="KW-1003">Cell membrane</keyword>
<accession>Q4FSJ9</accession>
<dbReference type="PANTHER" id="PTHR43646">
    <property type="entry name" value="GLYCOSYLTRANSFERASE"/>
    <property type="match status" value="1"/>
</dbReference>
<evidence type="ECO:0000256" key="4">
    <source>
        <dbReference type="ARBA" id="ARBA00022679"/>
    </source>
</evidence>
<comment type="subcellular location">
    <subcellularLocation>
        <location evidence="1">Cell membrane</location>
    </subcellularLocation>
</comment>
<evidence type="ECO:0000313" key="8">
    <source>
        <dbReference type="Proteomes" id="UP000000546"/>
    </source>
</evidence>
<gene>
    <name evidence="7" type="ordered locus">Psyc_1158</name>
</gene>
<keyword evidence="8" id="KW-1185">Reference proteome</keyword>
<organism evidence="7 8">
    <name type="scientific">Psychrobacter arcticus (strain DSM 17307 / VKM B-2377 / 273-4)</name>
    <dbReference type="NCBI Taxonomy" id="259536"/>
    <lineage>
        <taxon>Bacteria</taxon>
        <taxon>Pseudomonadati</taxon>
        <taxon>Pseudomonadota</taxon>
        <taxon>Gammaproteobacteria</taxon>
        <taxon>Moraxellales</taxon>
        <taxon>Moraxellaceae</taxon>
        <taxon>Psychrobacter</taxon>
    </lineage>
</organism>
<sequence>MTAVPIKLSIVVPLLNEADNLTRLIGYLAHLNPLPHQVILVDGGSTDGSVVIAKKLIKGLINSSQADINWQVVDWQITESAAGRAIQMNVGADLATGNVLLFLHADTQLPSHAITEITSAVMRAEWGRFDVRLDSPEWMLSIVSQMMNWRSRLSGIATGDQAIFIKKTLFEQLGGYPQQPLMEDIELCKRLKAIGKPACLRSKVITSARRWQQYGTWRTILLMWHLRFDYWRGVSADNIKQRYYKT</sequence>
<evidence type="ECO:0000313" key="7">
    <source>
        <dbReference type="EMBL" id="AAZ19009.1"/>
    </source>
</evidence>
<keyword evidence="3" id="KW-0328">Glycosyltransferase</keyword>
<dbReference type="STRING" id="259536.Psyc_1158"/>
<dbReference type="KEGG" id="par:Psyc_1158"/>
<dbReference type="CDD" id="cd02522">
    <property type="entry name" value="GT_2_like_a"/>
    <property type="match status" value="1"/>
</dbReference>
<dbReference type="NCBIfam" id="TIGR04283">
    <property type="entry name" value="glyco_like_mftF"/>
    <property type="match status" value="1"/>
</dbReference>
<reference evidence="7 8" key="1">
    <citation type="journal article" date="2010" name="Appl. Environ. Microbiol.">
        <title>The genome sequence of Psychrobacter arcticus 273-4, a psychroactive Siberian permafrost bacterium, reveals mechanisms for adaptation to low-temperature growth.</title>
        <authorList>
            <person name="Ayala-del-Rio H.L."/>
            <person name="Chain P.S."/>
            <person name="Grzymski J.J."/>
            <person name="Ponder M.A."/>
            <person name="Ivanova N."/>
            <person name="Bergholz P.W."/>
            <person name="Di Bartolo G."/>
            <person name="Hauser L."/>
            <person name="Land M."/>
            <person name="Bakermans C."/>
            <person name="Rodrigues D."/>
            <person name="Klappenbach J."/>
            <person name="Zarka D."/>
            <person name="Larimer F."/>
            <person name="Richardson P."/>
            <person name="Murray A."/>
            <person name="Thomashow M."/>
            <person name="Tiedje J.M."/>
        </authorList>
    </citation>
    <scope>NUCLEOTIDE SEQUENCE [LARGE SCALE GENOMIC DNA]</scope>
    <source>
        <strain evidence="8">DSM 17307 / VKM B-2377 / 273-4</strain>
    </source>
</reference>
<dbReference type="GO" id="GO:0005886">
    <property type="term" value="C:plasma membrane"/>
    <property type="evidence" value="ECO:0007669"/>
    <property type="project" value="UniProtKB-SubCell"/>
</dbReference>